<evidence type="ECO:0000313" key="15">
    <source>
        <dbReference type="EMBL" id="GLY87846.1"/>
    </source>
</evidence>
<dbReference type="FunFam" id="3.30.200.20:FF:000035">
    <property type="entry name" value="Serine/threonine protein kinase Stk1"/>
    <property type="match status" value="1"/>
</dbReference>
<dbReference type="PROSITE" id="PS50082">
    <property type="entry name" value="WD_REPEATS_2"/>
    <property type="match status" value="5"/>
</dbReference>
<organism evidence="15 16">
    <name type="scientific">Actinoallomurus iriomotensis</name>
    <dbReference type="NCBI Taxonomy" id="478107"/>
    <lineage>
        <taxon>Bacteria</taxon>
        <taxon>Bacillati</taxon>
        <taxon>Actinomycetota</taxon>
        <taxon>Actinomycetes</taxon>
        <taxon>Streptosporangiales</taxon>
        <taxon>Thermomonosporaceae</taxon>
        <taxon>Actinoallomurus</taxon>
    </lineage>
</organism>
<dbReference type="PANTHER" id="PTHR19848:SF8">
    <property type="entry name" value="F-BOX AND WD REPEAT DOMAIN CONTAINING 7"/>
    <property type="match status" value="1"/>
</dbReference>
<dbReference type="InterPro" id="IPR008271">
    <property type="entry name" value="Ser/Thr_kinase_AS"/>
</dbReference>
<comment type="catalytic activity">
    <reaction evidence="10">
        <text>L-seryl-[protein] + ATP = O-phospho-L-seryl-[protein] + ADP + H(+)</text>
        <dbReference type="Rhea" id="RHEA:17989"/>
        <dbReference type="Rhea" id="RHEA-COMP:9863"/>
        <dbReference type="Rhea" id="RHEA-COMP:11604"/>
        <dbReference type="ChEBI" id="CHEBI:15378"/>
        <dbReference type="ChEBI" id="CHEBI:29999"/>
        <dbReference type="ChEBI" id="CHEBI:30616"/>
        <dbReference type="ChEBI" id="CHEBI:83421"/>
        <dbReference type="ChEBI" id="CHEBI:456216"/>
        <dbReference type="EC" id="2.7.11.1"/>
    </reaction>
</comment>
<dbReference type="PROSITE" id="PS00678">
    <property type="entry name" value="WD_REPEATS_1"/>
    <property type="match status" value="3"/>
</dbReference>
<comment type="caution">
    <text evidence="15">The sequence shown here is derived from an EMBL/GenBank/DDBJ whole genome shotgun (WGS) entry which is preliminary data.</text>
</comment>
<keyword evidence="3 11" id="KW-0853">WD repeat</keyword>
<keyword evidence="5" id="KW-0677">Repeat</keyword>
<dbReference type="CDD" id="cd14014">
    <property type="entry name" value="STKc_PknB_like"/>
    <property type="match status" value="1"/>
</dbReference>
<feature type="domain" description="Protein kinase" evidence="14">
    <location>
        <begin position="21"/>
        <end position="287"/>
    </location>
</feature>
<evidence type="ECO:0000256" key="3">
    <source>
        <dbReference type="ARBA" id="ARBA00022574"/>
    </source>
</evidence>
<keyword evidence="7" id="KW-0418">Kinase</keyword>
<keyword evidence="6 12" id="KW-0547">Nucleotide-binding</keyword>
<dbReference type="PROSITE" id="PS00108">
    <property type="entry name" value="PROTEIN_KINASE_ST"/>
    <property type="match status" value="1"/>
</dbReference>
<dbReference type="InterPro" id="IPR020472">
    <property type="entry name" value="WD40_PAC1"/>
</dbReference>
<feature type="repeat" description="WD" evidence="11">
    <location>
        <begin position="588"/>
        <end position="629"/>
    </location>
</feature>
<keyword evidence="8 12" id="KW-0067">ATP-binding</keyword>
<comment type="catalytic activity">
    <reaction evidence="9">
        <text>L-threonyl-[protein] + ATP = O-phospho-L-threonyl-[protein] + ADP + H(+)</text>
        <dbReference type="Rhea" id="RHEA:46608"/>
        <dbReference type="Rhea" id="RHEA-COMP:11060"/>
        <dbReference type="Rhea" id="RHEA-COMP:11605"/>
        <dbReference type="ChEBI" id="CHEBI:15378"/>
        <dbReference type="ChEBI" id="CHEBI:30013"/>
        <dbReference type="ChEBI" id="CHEBI:30616"/>
        <dbReference type="ChEBI" id="CHEBI:61977"/>
        <dbReference type="ChEBI" id="CHEBI:456216"/>
        <dbReference type="EC" id="2.7.11.1"/>
    </reaction>
</comment>
<evidence type="ECO:0000256" key="10">
    <source>
        <dbReference type="ARBA" id="ARBA00048679"/>
    </source>
</evidence>
<evidence type="ECO:0000256" key="5">
    <source>
        <dbReference type="ARBA" id="ARBA00022737"/>
    </source>
</evidence>
<dbReference type="EC" id="2.7.11.1" evidence="1"/>
<dbReference type="InterPro" id="IPR001680">
    <property type="entry name" value="WD40_rpt"/>
</dbReference>
<dbReference type="SUPFAM" id="SSF50978">
    <property type="entry name" value="WD40 repeat-like"/>
    <property type="match status" value="1"/>
</dbReference>
<reference evidence="15" key="1">
    <citation type="submission" date="2023-03" db="EMBL/GenBank/DDBJ databases">
        <title>Actinoallomurus iriomotensis NBRC 103684.</title>
        <authorList>
            <person name="Ichikawa N."/>
            <person name="Sato H."/>
            <person name="Tonouchi N."/>
        </authorList>
    </citation>
    <scope>NUCLEOTIDE SEQUENCE</scope>
    <source>
        <strain evidence="15">NBRC 103684</strain>
    </source>
</reference>
<dbReference type="SMART" id="SM00220">
    <property type="entry name" value="S_TKc"/>
    <property type="match status" value="1"/>
</dbReference>
<dbReference type="Pfam" id="PF00400">
    <property type="entry name" value="WD40"/>
    <property type="match status" value="6"/>
</dbReference>
<dbReference type="PROSITE" id="PS00107">
    <property type="entry name" value="PROTEIN_KINASE_ATP"/>
    <property type="match status" value="1"/>
</dbReference>
<evidence type="ECO:0000256" key="2">
    <source>
        <dbReference type="ARBA" id="ARBA00022527"/>
    </source>
</evidence>
<evidence type="ECO:0000256" key="8">
    <source>
        <dbReference type="ARBA" id="ARBA00022840"/>
    </source>
</evidence>
<accession>A0A9W6W3D0</accession>
<dbReference type="InterPro" id="IPR019775">
    <property type="entry name" value="WD40_repeat_CS"/>
</dbReference>
<dbReference type="SMART" id="SM00320">
    <property type="entry name" value="WD40"/>
    <property type="match status" value="6"/>
</dbReference>
<keyword evidence="2" id="KW-0723">Serine/threonine-protein kinase</keyword>
<dbReference type="Gene3D" id="1.10.510.10">
    <property type="entry name" value="Transferase(Phosphotransferase) domain 1"/>
    <property type="match status" value="1"/>
</dbReference>
<dbReference type="PANTHER" id="PTHR19848">
    <property type="entry name" value="WD40 REPEAT PROTEIN"/>
    <property type="match status" value="1"/>
</dbReference>
<feature type="repeat" description="WD" evidence="11">
    <location>
        <begin position="630"/>
        <end position="664"/>
    </location>
</feature>
<dbReference type="CDD" id="cd00200">
    <property type="entry name" value="WD40"/>
    <property type="match status" value="1"/>
</dbReference>
<feature type="repeat" description="WD" evidence="11">
    <location>
        <begin position="424"/>
        <end position="456"/>
    </location>
</feature>
<evidence type="ECO:0000256" key="4">
    <source>
        <dbReference type="ARBA" id="ARBA00022679"/>
    </source>
</evidence>
<evidence type="ECO:0000256" key="1">
    <source>
        <dbReference type="ARBA" id="ARBA00012513"/>
    </source>
</evidence>
<feature type="region of interest" description="Disordered" evidence="13">
    <location>
        <begin position="287"/>
        <end position="322"/>
    </location>
</feature>
<protein>
    <recommendedName>
        <fullName evidence="1">non-specific serine/threonine protein kinase</fullName>
        <ecNumber evidence="1">2.7.11.1</ecNumber>
    </recommendedName>
</protein>
<name>A0A9W6W3D0_9ACTN</name>
<evidence type="ECO:0000259" key="14">
    <source>
        <dbReference type="PROSITE" id="PS50011"/>
    </source>
</evidence>
<dbReference type="PROSITE" id="PS50011">
    <property type="entry name" value="PROTEIN_KINASE_DOM"/>
    <property type="match status" value="1"/>
</dbReference>
<feature type="repeat" description="WD" evidence="11">
    <location>
        <begin position="466"/>
        <end position="507"/>
    </location>
</feature>
<keyword evidence="4" id="KW-0808">Transferase</keyword>
<evidence type="ECO:0000256" key="6">
    <source>
        <dbReference type="ARBA" id="ARBA00022741"/>
    </source>
</evidence>
<dbReference type="InterPro" id="IPR015943">
    <property type="entry name" value="WD40/YVTN_repeat-like_dom_sf"/>
</dbReference>
<feature type="repeat" description="WD" evidence="11">
    <location>
        <begin position="508"/>
        <end position="549"/>
    </location>
</feature>
<dbReference type="Gene3D" id="3.30.200.20">
    <property type="entry name" value="Phosphorylase Kinase, domain 1"/>
    <property type="match status" value="1"/>
</dbReference>
<proteinExistence type="predicted"/>
<dbReference type="Pfam" id="PF00069">
    <property type="entry name" value="Pkinase"/>
    <property type="match status" value="1"/>
</dbReference>
<evidence type="ECO:0000313" key="16">
    <source>
        <dbReference type="Proteomes" id="UP001165074"/>
    </source>
</evidence>
<dbReference type="InterPro" id="IPR017441">
    <property type="entry name" value="Protein_kinase_ATP_BS"/>
</dbReference>
<dbReference type="GO" id="GO:0005524">
    <property type="term" value="F:ATP binding"/>
    <property type="evidence" value="ECO:0007669"/>
    <property type="project" value="UniProtKB-UniRule"/>
</dbReference>
<dbReference type="GO" id="GO:0004674">
    <property type="term" value="F:protein serine/threonine kinase activity"/>
    <property type="evidence" value="ECO:0007669"/>
    <property type="project" value="UniProtKB-KW"/>
</dbReference>
<dbReference type="PROSITE" id="PS50294">
    <property type="entry name" value="WD_REPEATS_REGION"/>
    <property type="match status" value="5"/>
</dbReference>
<dbReference type="InterPro" id="IPR036322">
    <property type="entry name" value="WD40_repeat_dom_sf"/>
</dbReference>
<dbReference type="AlphaFoldDB" id="A0A9W6W3D0"/>
<dbReference type="InterPro" id="IPR000719">
    <property type="entry name" value="Prot_kinase_dom"/>
</dbReference>
<dbReference type="Proteomes" id="UP001165074">
    <property type="component" value="Unassembled WGS sequence"/>
</dbReference>
<evidence type="ECO:0000256" key="7">
    <source>
        <dbReference type="ARBA" id="ARBA00022777"/>
    </source>
</evidence>
<keyword evidence="16" id="KW-1185">Reference proteome</keyword>
<feature type="binding site" evidence="12">
    <location>
        <position position="50"/>
    </location>
    <ligand>
        <name>ATP</name>
        <dbReference type="ChEBI" id="CHEBI:30616"/>
    </ligand>
</feature>
<feature type="compositionally biased region" description="Low complexity" evidence="13">
    <location>
        <begin position="308"/>
        <end position="322"/>
    </location>
</feature>
<dbReference type="Gene3D" id="2.130.10.10">
    <property type="entry name" value="YVTN repeat-like/Quinoprotein amine dehydrogenase"/>
    <property type="match status" value="3"/>
</dbReference>
<dbReference type="SUPFAM" id="SSF56112">
    <property type="entry name" value="Protein kinase-like (PK-like)"/>
    <property type="match status" value="1"/>
</dbReference>
<dbReference type="PRINTS" id="PR00320">
    <property type="entry name" value="GPROTEINBRPT"/>
</dbReference>
<sequence length="664" mass="70493">MKSRDGRGELMRSGLELVGRYRLETPLGRGGMGEVWQGVDLRLRRQIAVKILPLTVAADKTTVARFRREAEIAATLNHPGITTVYDVDEDQYADQRLLFLVMELMKGRDLAAVLAGHRGGLPIAQATEWAAQVLDALAVAHWQGVVHRDIKPANLFLVDGGRMKICDFGIARLADATKITATGSSAGTPLYMAPEQIQGRTVDQRTDLYAFGCVLYEMLTGTTWLDTDSGVGSILYQHLDRAPEPLRSVRPGLPARLDTLVLELLAKRPGDRPQDAATVAERLHASAAPPYQTPAEAIPAPTADWTPATRAEPAPSKAAAPAVSTARIGRRALLLGGLGATALAAVPAAMLLSDSGDESTPPAEAGPTVRPTARAVTVTRIGVLHCGGWVEAVAFGSDGRTLATCQGHTVRLWNAATRKTTATLTGHKKLVEAAAFSPDGRILATGSADHTVRLWDPAGRKTKATLTRHRDTVSDLAFSPDGRILASGSYDKTVRLWDAATGNAVATLGGHPDWINAVVFSPDGRTLAAGSKDGSTRLWDVATRKITATLDYAAPLAFSPDGRTLATHGLYHTILLRNLASGKTTAALTGHTNTVSDLAFSPDGRILASGSYDRTARLWDTATGTSVATLTGHTSFIFSVAFNPDGTTLATGGWDGTARLWKIQ</sequence>
<evidence type="ECO:0000256" key="12">
    <source>
        <dbReference type="PROSITE-ProRule" id="PRU10141"/>
    </source>
</evidence>
<evidence type="ECO:0000256" key="11">
    <source>
        <dbReference type="PROSITE-ProRule" id="PRU00221"/>
    </source>
</evidence>
<dbReference type="InterPro" id="IPR011009">
    <property type="entry name" value="Kinase-like_dom_sf"/>
</dbReference>
<dbReference type="EMBL" id="BSTK01000009">
    <property type="protein sequence ID" value="GLY87846.1"/>
    <property type="molecule type" value="Genomic_DNA"/>
</dbReference>
<evidence type="ECO:0000256" key="13">
    <source>
        <dbReference type="SAM" id="MobiDB-lite"/>
    </source>
</evidence>
<evidence type="ECO:0000256" key="9">
    <source>
        <dbReference type="ARBA" id="ARBA00047899"/>
    </source>
</evidence>
<gene>
    <name evidence="15" type="ORF">Airi02_057750</name>
</gene>